<sequence length="257" mass="27842">MNVYVSGFLWVVCAVIAGALIAYSVRRYGLDEGRRDNNDAAGQAFTIIGGLHAVVVAFVLISLFDAAVQARERANVEARSLVAATWAANSLPGSVPGQVRELAKDYARTVVRQEWPHMQQGTEIPGEGWALLDQMRTTVESAVPVVQPGNDWMVRRKVEAQADLVEVYQIRQARLNAVKDNQVGSVLWFVLAVGSLIFVLLPNLFGGTKPITHIIIVSALAAATALLCFAIYQLQNPYGGGTKTGPEPFNQAIERLG</sequence>
<dbReference type="InterPro" id="IPR025333">
    <property type="entry name" value="DUF4239"/>
</dbReference>
<keyword evidence="1" id="KW-0812">Transmembrane</keyword>
<reference evidence="3" key="1">
    <citation type="journal article" date="2019" name="Int. J. Syst. Evol. Microbiol.">
        <title>The Global Catalogue of Microorganisms (GCM) 10K type strain sequencing project: providing services to taxonomists for standard genome sequencing and annotation.</title>
        <authorList>
            <consortium name="The Broad Institute Genomics Platform"/>
            <consortium name="The Broad Institute Genome Sequencing Center for Infectious Disease"/>
            <person name="Wu L."/>
            <person name="Ma J."/>
        </authorList>
    </citation>
    <scope>NUCLEOTIDE SEQUENCE [LARGE SCALE GENOMIC DNA]</scope>
    <source>
        <strain evidence="3">CGMCC 4.7645</strain>
    </source>
</reference>
<feature type="transmembrane region" description="Helical" evidence="1">
    <location>
        <begin position="211"/>
        <end position="232"/>
    </location>
</feature>
<dbReference type="RefSeq" id="WP_378271619.1">
    <property type="nucleotide sequence ID" value="NZ_JBHUKR010000029.1"/>
</dbReference>
<dbReference type="Proteomes" id="UP001597417">
    <property type="component" value="Unassembled WGS sequence"/>
</dbReference>
<evidence type="ECO:0000313" key="3">
    <source>
        <dbReference type="Proteomes" id="UP001597417"/>
    </source>
</evidence>
<keyword evidence="3" id="KW-1185">Reference proteome</keyword>
<feature type="transmembrane region" description="Helical" evidence="1">
    <location>
        <begin position="45"/>
        <end position="64"/>
    </location>
</feature>
<comment type="caution">
    <text evidence="2">The sequence shown here is derived from an EMBL/GenBank/DDBJ whole genome shotgun (WGS) entry which is preliminary data.</text>
</comment>
<accession>A0ABW5G6I3</accession>
<keyword evidence="1" id="KW-1133">Transmembrane helix</keyword>
<name>A0ABW5G6I3_9PSEU</name>
<evidence type="ECO:0008006" key="4">
    <source>
        <dbReference type="Google" id="ProtNLM"/>
    </source>
</evidence>
<evidence type="ECO:0000256" key="1">
    <source>
        <dbReference type="SAM" id="Phobius"/>
    </source>
</evidence>
<feature type="transmembrane region" description="Helical" evidence="1">
    <location>
        <begin position="7"/>
        <end position="25"/>
    </location>
</feature>
<dbReference type="EMBL" id="JBHUKR010000029">
    <property type="protein sequence ID" value="MFD2422509.1"/>
    <property type="molecule type" value="Genomic_DNA"/>
</dbReference>
<protein>
    <recommendedName>
        <fullName evidence="4">DUF4239 domain-containing protein</fullName>
    </recommendedName>
</protein>
<keyword evidence="1" id="KW-0472">Membrane</keyword>
<feature type="transmembrane region" description="Helical" evidence="1">
    <location>
        <begin position="186"/>
        <end position="205"/>
    </location>
</feature>
<evidence type="ECO:0000313" key="2">
    <source>
        <dbReference type="EMBL" id="MFD2422509.1"/>
    </source>
</evidence>
<organism evidence="2 3">
    <name type="scientific">Amycolatopsis pigmentata</name>
    <dbReference type="NCBI Taxonomy" id="450801"/>
    <lineage>
        <taxon>Bacteria</taxon>
        <taxon>Bacillati</taxon>
        <taxon>Actinomycetota</taxon>
        <taxon>Actinomycetes</taxon>
        <taxon>Pseudonocardiales</taxon>
        <taxon>Pseudonocardiaceae</taxon>
        <taxon>Amycolatopsis</taxon>
    </lineage>
</organism>
<gene>
    <name evidence="2" type="ORF">ACFSXZ_39915</name>
</gene>
<proteinExistence type="predicted"/>
<dbReference type="Pfam" id="PF14023">
    <property type="entry name" value="Bestrophin-like"/>
    <property type="match status" value="1"/>
</dbReference>